<evidence type="ECO:0000256" key="9">
    <source>
        <dbReference type="RuleBase" id="RU000520"/>
    </source>
</evidence>
<feature type="binding site" description="in other chain" evidence="8">
    <location>
        <position position="222"/>
    </location>
    <ligand>
        <name>IMP</name>
        <dbReference type="ChEBI" id="CHEBI:58053"/>
        <note>ligand shared between dimeric partners</note>
    </ligand>
</feature>
<evidence type="ECO:0000256" key="4">
    <source>
        <dbReference type="ARBA" id="ARBA00022741"/>
    </source>
</evidence>
<evidence type="ECO:0000256" key="1">
    <source>
        <dbReference type="ARBA" id="ARBA00011738"/>
    </source>
</evidence>
<keyword evidence="4 8" id="KW-0547">Nucleotide-binding</keyword>
<dbReference type="InterPro" id="IPR018220">
    <property type="entry name" value="Adenylosuccin_syn_GTP-bd"/>
</dbReference>
<dbReference type="InterPro" id="IPR027417">
    <property type="entry name" value="P-loop_NTPase"/>
</dbReference>
<evidence type="ECO:0000256" key="8">
    <source>
        <dbReference type="HAMAP-Rule" id="MF_00011"/>
    </source>
</evidence>
<proteinExistence type="inferred from homology"/>
<feature type="binding site" description="in other chain" evidence="8">
    <location>
        <position position="301"/>
    </location>
    <ligand>
        <name>IMP</name>
        <dbReference type="ChEBI" id="CHEBI:58053"/>
        <note>ligand shared between dimeric partners</note>
    </ligand>
</feature>
<feature type="active site" description="Proton acceptor" evidence="8">
    <location>
        <position position="13"/>
    </location>
</feature>
<evidence type="ECO:0000256" key="3">
    <source>
        <dbReference type="ARBA" id="ARBA00022723"/>
    </source>
</evidence>
<feature type="binding site" evidence="8">
    <location>
        <position position="303"/>
    </location>
    <ligand>
        <name>GTP</name>
        <dbReference type="ChEBI" id="CHEBI:37565"/>
    </ligand>
</feature>
<dbReference type="InterPro" id="IPR001114">
    <property type="entry name" value="Adenylosuccinate_synthetase"/>
</dbReference>
<dbReference type="GO" id="GO:0044208">
    <property type="term" value="P:'de novo' AMP biosynthetic process"/>
    <property type="evidence" value="ECO:0007669"/>
    <property type="project" value="UniProtKB-UniRule"/>
</dbReference>
<evidence type="ECO:0000256" key="6">
    <source>
        <dbReference type="ARBA" id="ARBA00022842"/>
    </source>
</evidence>
<dbReference type="NCBIfam" id="TIGR00184">
    <property type="entry name" value="purA"/>
    <property type="match status" value="1"/>
</dbReference>
<feature type="binding site" evidence="8">
    <location>
        <begin position="329"/>
        <end position="331"/>
    </location>
    <ligand>
        <name>GTP</name>
        <dbReference type="ChEBI" id="CHEBI:37565"/>
    </ligand>
</feature>
<dbReference type="InterPro" id="IPR042111">
    <property type="entry name" value="Adenylosuccinate_synth_dom3"/>
</dbReference>
<dbReference type="AlphaFoldDB" id="A0A3A4NVF7"/>
<dbReference type="GO" id="GO:0000287">
    <property type="term" value="F:magnesium ion binding"/>
    <property type="evidence" value="ECO:0007669"/>
    <property type="project" value="UniProtKB-UniRule"/>
</dbReference>
<feature type="binding site" description="in other chain" evidence="8">
    <location>
        <position position="237"/>
    </location>
    <ligand>
        <name>IMP</name>
        <dbReference type="ChEBI" id="CHEBI:58053"/>
        <note>ligand shared between dimeric partners</note>
    </ligand>
</feature>
<dbReference type="CDD" id="cd03108">
    <property type="entry name" value="AdSS"/>
    <property type="match status" value="1"/>
</dbReference>
<comment type="caution">
    <text evidence="11">The sequence shown here is derived from an EMBL/GenBank/DDBJ whole genome shotgun (WGS) entry which is preliminary data.</text>
</comment>
<comment type="catalytic activity">
    <reaction evidence="8 9">
        <text>IMP + L-aspartate + GTP = N(6)-(1,2-dicarboxyethyl)-AMP + GDP + phosphate + 2 H(+)</text>
        <dbReference type="Rhea" id="RHEA:15753"/>
        <dbReference type="ChEBI" id="CHEBI:15378"/>
        <dbReference type="ChEBI" id="CHEBI:29991"/>
        <dbReference type="ChEBI" id="CHEBI:37565"/>
        <dbReference type="ChEBI" id="CHEBI:43474"/>
        <dbReference type="ChEBI" id="CHEBI:57567"/>
        <dbReference type="ChEBI" id="CHEBI:58053"/>
        <dbReference type="ChEBI" id="CHEBI:58189"/>
        <dbReference type="EC" id="6.3.4.4"/>
    </reaction>
</comment>
<feature type="binding site" evidence="8">
    <location>
        <position position="13"/>
    </location>
    <ligand>
        <name>Mg(2+)</name>
        <dbReference type="ChEBI" id="CHEBI:18420"/>
    </ligand>
</feature>
<keyword evidence="8" id="KW-0963">Cytoplasm</keyword>
<dbReference type="UniPathway" id="UPA00075">
    <property type="reaction ID" value="UER00335"/>
</dbReference>
<dbReference type="InterPro" id="IPR042109">
    <property type="entry name" value="Adenylosuccinate_synth_dom1"/>
</dbReference>
<feature type="binding site" evidence="8">
    <location>
        <position position="40"/>
    </location>
    <ligand>
        <name>Mg(2+)</name>
        <dbReference type="ChEBI" id="CHEBI:18420"/>
    </ligand>
</feature>
<dbReference type="PANTHER" id="PTHR11846">
    <property type="entry name" value="ADENYLOSUCCINATE SYNTHETASE"/>
    <property type="match status" value="1"/>
</dbReference>
<dbReference type="Proteomes" id="UP000265882">
    <property type="component" value="Unassembled WGS sequence"/>
</dbReference>
<comment type="similarity">
    <text evidence="8 9">Belongs to the adenylosuccinate synthetase family.</text>
</comment>
<comment type="subunit">
    <text evidence="1 8">Homodimer.</text>
</comment>
<organism evidence="11 12">
    <name type="scientific">Abyssobacteria bacterium (strain SURF_5)</name>
    <dbReference type="NCBI Taxonomy" id="2093360"/>
    <lineage>
        <taxon>Bacteria</taxon>
        <taxon>Pseudomonadati</taxon>
        <taxon>Candidatus Hydrogenedentota</taxon>
        <taxon>Candidatus Abyssobacteria</taxon>
    </lineage>
</organism>
<reference evidence="11 12" key="1">
    <citation type="journal article" date="2017" name="ISME J.">
        <title>Energy and carbon metabolisms in a deep terrestrial subsurface fluid microbial community.</title>
        <authorList>
            <person name="Momper L."/>
            <person name="Jungbluth S.P."/>
            <person name="Lee M.D."/>
            <person name="Amend J.P."/>
        </authorList>
    </citation>
    <scope>NUCLEOTIDE SEQUENCE [LARGE SCALE GENOMIC DNA]</scope>
    <source>
        <strain evidence="11">SURF_5</strain>
    </source>
</reference>
<keyword evidence="2 8" id="KW-0436">Ligase</keyword>
<feature type="binding site" evidence="8">
    <location>
        <begin position="12"/>
        <end position="18"/>
    </location>
    <ligand>
        <name>GTP</name>
        <dbReference type="ChEBI" id="CHEBI:37565"/>
    </ligand>
</feature>
<feature type="binding site" evidence="8">
    <location>
        <begin position="411"/>
        <end position="413"/>
    </location>
    <ligand>
        <name>GTP</name>
        <dbReference type="ChEBI" id="CHEBI:37565"/>
    </ligand>
</feature>
<comment type="cofactor">
    <cofactor evidence="8">
        <name>Mg(2+)</name>
        <dbReference type="ChEBI" id="CHEBI:18420"/>
    </cofactor>
    <text evidence="8">Binds 1 Mg(2+) ion per subunit.</text>
</comment>
<feature type="binding site" evidence="8">
    <location>
        <begin position="297"/>
        <end position="303"/>
    </location>
    <ligand>
        <name>substrate</name>
    </ligand>
</feature>
<dbReference type="HAMAP" id="MF_00011">
    <property type="entry name" value="Adenylosucc_synth"/>
    <property type="match status" value="1"/>
</dbReference>
<dbReference type="PANTHER" id="PTHR11846:SF0">
    <property type="entry name" value="ADENYLOSUCCINATE SYNTHETASE"/>
    <property type="match status" value="1"/>
</dbReference>
<keyword evidence="3 8" id="KW-0479">Metal-binding</keyword>
<dbReference type="GO" id="GO:0005525">
    <property type="term" value="F:GTP binding"/>
    <property type="evidence" value="ECO:0007669"/>
    <property type="project" value="UniProtKB-UniRule"/>
</dbReference>
<dbReference type="Pfam" id="PF00709">
    <property type="entry name" value="Adenylsucc_synt"/>
    <property type="match status" value="1"/>
</dbReference>
<evidence type="ECO:0000256" key="2">
    <source>
        <dbReference type="ARBA" id="ARBA00022598"/>
    </source>
</evidence>
<evidence type="ECO:0000256" key="7">
    <source>
        <dbReference type="ARBA" id="ARBA00023134"/>
    </source>
</evidence>
<comment type="subcellular location">
    <subcellularLocation>
        <location evidence="8">Cytoplasm</location>
    </subcellularLocation>
</comment>
<dbReference type="GO" id="GO:0046040">
    <property type="term" value="P:IMP metabolic process"/>
    <property type="evidence" value="ECO:0007669"/>
    <property type="project" value="TreeGrafter"/>
</dbReference>
<dbReference type="SUPFAM" id="SSF52540">
    <property type="entry name" value="P-loop containing nucleoside triphosphate hydrolases"/>
    <property type="match status" value="1"/>
</dbReference>
<evidence type="ECO:0000256" key="5">
    <source>
        <dbReference type="ARBA" id="ARBA00022755"/>
    </source>
</evidence>
<dbReference type="EMBL" id="QZKU01000056">
    <property type="protein sequence ID" value="RJP22545.1"/>
    <property type="molecule type" value="Genomic_DNA"/>
</dbReference>
<dbReference type="EC" id="6.3.4.4" evidence="8 9"/>
<comment type="caution">
    <text evidence="8">Lacks conserved residue(s) required for the propagation of feature annotation.</text>
</comment>
<dbReference type="GO" id="GO:0004019">
    <property type="term" value="F:adenylosuccinate synthase activity"/>
    <property type="evidence" value="ECO:0007669"/>
    <property type="project" value="UniProtKB-UniRule"/>
</dbReference>
<accession>A0A3A4NVF7</accession>
<evidence type="ECO:0000313" key="12">
    <source>
        <dbReference type="Proteomes" id="UP000265882"/>
    </source>
</evidence>
<sequence>MPAHVVVGTQWGDEAKARVVDFLADNADAVVRFNGGANAGHTVAVDAEKFIFHLIPSGILHPNTKCIIASGVAIELQQLSKEIDELAARQRDVGNNLLISESAHVVMPYHKALDVARNKGAGSIGTTARGIGPVYSDKHAYMGIRVSDLFDRRQLVIKLDSILKEKNILLEKLYDLPAFTAEQIVAELDPLIEKIRPYTTNASLTINTMLDQGKTVIFEGAQGTMLDINHGTYPYVTSSNPISGGVCVGAGIGPHRINRIIGVVKAYITRVGNGPMPTELTDGVGEYLRQRGNEFGATTGRPRRCGWFDCLVAKHAKRVNGLTELAVTKLDVLDELETIKICEEYSYRGRHITEFPEQVDMLPDCKPIFTEFRGWRTDTSRITSFSDLPDEAKRYVSKLEEVMDSPATLVGVGPKRSQTILASQ</sequence>
<feature type="binding site" evidence="8">
    <location>
        <begin position="40"/>
        <end position="42"/>
    </location>
    <ligand>
        <name>GTP</name>
        <dbReference type="ChEBI" id="CHEBI:37565"/>
    </ligand>
</feature>
<evidence type="ECO:0000256" key="10">
    <source>
        <dbReference type="SAM" id="Coils"/>
    </source>
</evidence>
<keyword evidence="7 8" id="KW-0342">GTP-binding</keyword>
<gene>
    <name evidence="8" type="primary">purA</name>
    <name evidence="11" type="ORF">C4520_08030</name>
</gene>
<keyword evidence="10" id="KW-0175">Coiled coil</keyword>
<dbReference type="Gene3D" id="3.40.440.10">
    <property type="entry name" value="Adenylosuccinate Synthetase, subunit A, domain 1"/>
    <property type="match status" value="1"/>
</dbReference>
<dbReference type="Gene3D" id="1.10.300.10">
    <property type="entry name" value="Adenylosuccinate Synthetase, subunit A, domain 2"/>
    <property type="match status" value="1"/>
</dbReference>
<dbReference type="InterPro" id="IPR042110">
    <property type="entry name" value="Adenylosuccinate_synth_dom2"/>
</dbReference>
<comment type="pathway">
    <text evidence="8 9">Purine metabolism; AMP biosynthesis via de novo pathway; AMP from IMP: step 1/2.</text>
</comment>
<feature type="binding site" description="in other chain" evidence="8">
    <location>
        <begin position="38"/>
        <end position="41"/>
    </location>
    <ligand>
        <name>IMP</name>
        <dbReference type="ChEBI" id="CHEBI:58053"/>
        <note>ligand shared between dimeric partners</note>
    </ligand>
</feature>
<feature type="active site" description="Proton donor" evidence="8">
    <location>
        <position position="41"/>
    </location>
</feature>
<name>A0A3A4NVF7_ABYX5</name>
<comment type="function">
    <text evidence="8">Plays an important role in the de novo pathway of purine nucleotide biosynthesis. Catalyzes the first committed step in the biosynthesis of AMP from IMP.</text>
</comment>
<dbReference type="GO" id="GO:0005737">
    <property type="term" value="C:cytoplasm"/>
    <property type="evidence" value="ECO:0007669"/>
    <property type="project" value="UniProtKB-SubCell"/>
</dbReference>
<feature type="binding site" description="in other chain" evidence="8">
    <location>
        <begin position="13"/>
        <end position="16"/>
    </location>
    <ligand>
        <name>IMP</name>
        <dbReference type="ChEBI" id="CHEBI:58053"/>
        <note>ligand shared between dimeric partners</note>
    </ligand>
</feature>
<keyword evidence="6 8" id="KW-0460">Magnesium</keyword>
<protein>
    <recommendedName>
        <fullName evidence="8 9">Adenylosuccinate synthetase</fullName>
        <shortName evidence="8">AMPSase</shortName>
        <shortName evidence="8">AdSS</shortName>
        <ecNumber evidence="8 9">6.3.4.4</ecNumber>
    </recommendedName>
    <alternativeName>
        <fullName evidence="8">IMP--aspartate ligase</fullName>
    </alternativeName>
</protein>
<dbReference type="Gene3D" id="3.90.170.10">
    <property type="entry name" value="Adenylosuccinate Synthetase, subunit A, domain 3"/>
    <property type="match status" value="1"/>
</dbReference>
<feature type="binding site" description="in other chain" evidence="8">
    <location>
        <position position="127"/>
    </location>
    <ligand>
        <name>IMP</name>
        <dbReference type="ChEBI" id="CHEBI:58053"/>
        <note>ligand shared between dimeric partners</note>
    </ligand>
</feature>
<dbReference type="PROSITE" id="PS01266">
    <property type="entry name" value="ADENYLOSUCCIN_SYN_1"/>
    <property type="match status" value="1"/>
</dbReference>
<dbReference type="SMART" id="SM00788">
    <property type="entry name" value="Adenylsucc_synt"/>
    <property type="match status" value="1"/>
</dbReference>
<dbReference type="NCBIfam" id="NF002223">
    <property type="entry name" value="PRK01117.1"/>
    <property type="match status" value="1"/>
</dbReference>
<dbReference type="FunFam" id="1.10.300.10:FF:000001">
    <property type="entry name" value="Adenylosuccinate synthetase"/>
    <property type="match status" value="1"/>
</dbReference>
<keyword evidence="5 8" id="KW-0658">Purine biosynthesis</keyword>
<dbReference type="FunFam" id="3.90.170.10:FF:000001">
    <property type="entry name" value="Adenylosuccinate synthetase"/>
    <property type="match status" value="1"/>
</dbReference>
<evidence type="ECO:0000313" key="11">
    <source>
        <dbReference type="EMBL" id="RJP22545.1"/>
    </source>
</evidence>
<feature type="coiled-coil region" evidence="10">
    <location>
        <begin position="69"/>
        <end position="96"/>
    </location>
</feature>